<reference evidence="2 3" key="2">
    <citation type="submission" date="2018-11" db="EMBL/GenBank/DDBJ databases">
        <authorList>
            <consortium name="Pathogen Informatics"/>
        </authorList>
    </citation>
    <scope>NUCLEOTIDE SEQUENCE [LARGE SCALE GENOMIC DNA]</scope>
</reference>
<keyword evidence="3" id="KW-1185">Reference proteome</keyword>
<dbReference type="EMBL" id="UYRR01004482">
    <property type="protein sequence ID" value="VDK21073.1"/>
    <property type="molecule type" value="Genomic_DNA"/>
</dbReference>
<dbReference type="PANTHER" id="PTHR15698">
    <property type="entry name" value="PROTEIN CBG15099"/>
    <property type="match status" value="1"/>
</dbReference>
<evidence type="ECO:0000313" key="4">
    <source>
        <dbReference type="WBParaSite" id="ASIM_0000321301-mRNA-1"/>
    </source>
</evidence>
<proteinExistence type="predicted"/>
<evidence type="ECO:0000313" key="3">
    <source>
        <dbReference type="Proteomes" id="UP000267096"/>
    </source>
</evidence>
<organism evidence="4">
    <name type="scientific">Anisakis simplex</name>
    <name type="common">Herring worm</name>
    <dbReference type="NCBI Taxonomy" id="6269"/>
    <lineage>
        <taxon>Eukaryota</taxon>
        <taxon>Metazoa</taxon>
        <taxon>Ecdysozoa</taxon>
        <taxon>Nematoda</taxon>
        <taxon>Chromadorea</taxon>
        <taxon>Rhabditida</taxon>
        <taxon>Spirurina</taxon>
        <taxon>Ascaridomorpha</taxon>
        <taxon>Ascaridoidea</taxon>
        <taxon>Anisakidae</taxon>
        <taxon>Anisakis</taxon>
        <taxon>Anisakis simplex complex</taxon>
    </lineage>
</organism>
<evidence type="ECO:0000313" key="2">
    <source>
        <dbReference type="EMBL" id="VDK21073.1"/>
    </source>
</evidence>
<gene>
    <name evidence="2" type="ORF">ASIM_LOCUS3056</name>
</gene>
<protein>
    <submittedName>
        <fullName evidence="4">PHYHIP_C domain-containing protein</fullName>
    </submittedName>
</protein>
<dbReference type="InterPro" id="IPR042868">
    <property type="entry name" value="PHYHIP/PHYHIPL"/>
</dbReference>
<dbReference type="WBParaSite" id="ASIM_0000321301-mRNA-1">
    <property type="protein sequence ID" value="ASIM_0000321301-mRNA-1"/>
    <property type="gene ID" value="ASIM_0000321301"/>
</dbReference>
<dbReference type="Pfam" id="PF19281">
    <property type="entry name" value="PHYHIP_C"/>
    <property type="match status" value="1"/>
</dbReference>
<evidence type="ECO:0000259" key="1">
    <source>
        <dbReference type="Pfam" id="PF19281"/>
    </source>
</evidence>
<dbReference type="AlphaFoldDB" id="A0A0M3J6M3"/>
<accession>A0A0M3J6M3</accession>
<name>A0A0M3J6M3_ANISI</name>
<dbReference type="PANTHER" id="PTHR15698:SF10">
    <property type="entry name" value="PHYTANOYL-COA HYDROXYLASE-INTERACTING PROTEIN-LIKE C-TERMINAL DOMAIN-CONTAINING PROTEIN"/>
    <property type="match status" value="1"/>
</dbReference>
<dbReference type="OrthoDB" id="6101761at2759"/>
<dbReference type="Proteomes" id="UP000267096">
    <property type="component" value="Unassembled WGS sequence"/>
</dbReference>
<dbReference type="InterPro" id="IPR045545">
    <property type="entry name" value="PHYIP/PHIPL_C"/>
</dbReference>
<sequence>MAEIQIPNQRKSSSSISPHVRIQRERWSYGHDRHGSFQQIDEFASNYTCWAFALSKEHETSQRILGNQYYTWLGPLRAGLEYQINVVYLNRENRVVARCMTTVRTVFSQDELSELYNKATRWSNQKMTQLTNLTRCKPHEYFDDIQNNHGGLMRTYLKDLNGHEASAINGKLKGLFFAARLWSQYSFGGGSYSFFGDRRLTIPIERLIERPEQTNLYFADFYCNYTQHYVTIVVTKEGSMADCFCAEHLIKMEIDANPFFTV</sequence>
<feature type="domain" description="Phytanoyl-CoA hydroxylase-interacting protein-like C-terminal" evidence="1">
    <location>
        <begin position="108"/>
        <end position="261"/>
    </location>
</feature>
<reference evidence="4" key="1">
    <citation type="submission" date="2017-02" db="UniProtKB">
        <authorList>
            <consortium name="WormBaseParasite"/>
        </authorList>
    </citation>
    <scope>IDENTIFICATION</scope>
</reference>